<evidence type="ECO:0000256" key="2">
    <source>
        <dbReference type="SAM" id="SignalP"/>
    </source>
</evidence>
<gene>
    <name evidence="3" type="ORF">BSAL_20845</name>
</gene>
<dbReference type="VEuPathDB" id="TriTrypDB:BSAL_20845"/>
<dbReference type="AlphaFoldDB" id="A0A0S4JLP2"/>
<feature type="region of interest" description="Disordered" evidence="1">
    <location>
        <begin position="365"/>
        <end position="394"/>
    </location>
</feature>
<name>A0A0S4JLP2_BODSA</name>
<sequence length="421" mass="44617">MKALFCTTCMTIGTVALSTSSIFLLNKGNFSGVTGLVFSGSADSSNDWFGIMGNTFDVDTAVNSSFSGNYMSIFGNNYRSVWSQSSSTCFAMCNYVDDIMMAQSPASGCWGSDCTIGTLCAGSSNGKSQCYYPMANLVCNALQPSCACTNAAASTDFCIPFVAPSCGALVVEFLAPGETPAVAAATWCLLAITILSTVKSGLDVVMMAIAMPQRLVKAANVVKAIPPIPPKPTPPPQTMLLEDDVLPSKGTAIVFNDDTDATPSNSEYDLDPEGDFEILKMRAAAAAALQEQNSLDFVDLGRTNLLMIDVPNTPTRVETDDLAHYYNGAGVTHAQVQSQGLLTGVGREEIDWGITLHQSEFAGGDTSPQSLVTDNNISTFSRNDEGSDTTIEKDGAVDDDMKANVSNDATRFHRFGGEHRV</sequence>
<feature type="compositionally biased region" description="Basic and acidic residues" evidence="1">
    <location>
        <begin position="382"/>
        <end position="394"/>
    </location>
</feature>
<dbReference type="EMBL" id="CYKH01001734">
    <property type="protein sequence ID" value="CUG89397.1"/>
    <property type="molecule type" value="Genomic_DNA"/>
</dbReference>
<feature type="compositionally biased region" description="Polar residues" evidence="1">
    <location>
        <begin position="366"/>
        <end position="381"/>
    </location>
</feature>
<keyword evidence="2" id="KW-0732">Signal</keyword>
<keyword evidence="4" id="KW-1185">Reference proteome</keyword>
<feature type="signal peptide" evidence="2">
    <location>
        <begin position="1"/>
        <end position="16"/>
    </location>
</feature>
<accession>A0A0S4JLP2</accession>
<evidence type="ECO:0000313" key="4">
    <source>
        <dbReference type="Proteomes" id="UP000051952"/>
    </source>
</evidence>
<protein>
    <recommendedName>
        <fullName evidence="5">Membrane-associated protein</fullName>
    </recommendedName>
</protein>
<evidence type="ECO:0000256" key="1">
    <source>
        <dbReference type="SAM" id="MobiDB-lite"/>
    </source>
</evidence>
<reference evidence="4" key="1">
    <citation type="submission" date="2015-09" db="EMBL/GenBank/DDBJ databases">
        <authorList>
            <consortium name="Pathogen Informatics"/>
        </authorList>
    </citation>
    <scope>NUCLEOTIDE SEQUENCE [LARGE SCALE GENOMIC DNA]</scope>
    <source>
        <strain evidence="4">Lake Konstanz</strain>
    </source>
</reference>
<dbReference type="Proteomes" id="UP000051952">
    <property type="component" value="Unassembled WGS sequence"/>
</dbReference>
<proteinExistence type="predicted"/>
<organism evidence="3 4">
    <name type="scientific">Bodo saltans</name>
    <name type="common">Flagellated protozoan</name>
    <dbReference type="NCBI Taxonomy" id="75058"/>
    <lineage>
        <taxon>Eukaryota</taxon>
        <taxon>Discoba</taxon>
        <taxon>Euglenozoa</taxon>
        <taxon>Kinetoplastea</taxon>
        <taxon>Metakinetoplastina</taxon>
        <taxon>Eubodonida</taxon>
        <taxon>Bodonidae</taxon>
        <taxon>Bodo</taxon>
    </lineage>
</organism>
<feature type="chain" id="PRO_5006622448" description="Membrane-associated protein" evidence="2">
    <location>
        <begin position="17"/>
        <end position="421"/>
    </location>
</feature>
<evidence type="ECO:0000313" key="3">
    <source>
        <dbReference type="EMBL" id="CUG89397.1"/>
    </source>
</evidence>
<evidence type="ECO:0008006" key="5">
    <source>
        <dbReference type="Google" id="ProtNLM"/>
    </source>
</evidence>